<evidence type="ECO:0000313" key="6">
    <source>
        <dbReference type="Ensembl" id="ENSCPGP00000015408.1"/>
    </source>
</evidence>
<name>A0A8C3K117_9CHAR</name>
<dbReference type="Ensembl" id="ENSCPGT00000016874.1">
    <property type="protein sequence ID" value="ENSCPGP00000015408.1"/>
    <property type="gene ID" value="ENSCPGG00000010861.1"/>
</dbReference>
<reference evidence="6" key="1">
    <citation type="submission" date="2025-08" db="UniProtKB">
        <authorList>
            <consortium name="Ensembl"/>
        </authorList>
    </citation>
    <scope>IDENTIFICATION</scope>
</reference>
<feature type="repeat" description="ANK" evidence="4">
    <location>
        <begin position="221"/>
        <end position="254"/>
    </location>
</feature>
<evidence type="ECO:0000256" key="2">
    <source>
        <dbReference type="ARBA" id="ARBA00023043"/>
    </source>
</evidence>
<protein>
    <submittedName>
        <fullName evidence="6">Sosondowah ankyrin repeat domain family member D</fullName>
    </submittedName>
</protein>
<dbReference type="PANTHER" id="PTHR14491">
    <property type="entry name" value="SOSONDOWAH, ISOFORM G"/>
    <property type="match status" value="1"/>
</dbReference>
<evidence type="ECO:0000313" key="7">
    <source>
        <dbReference type="Proteomes" id="UP000694419"/>
    </source>
</evidence>
<dbReference type="PROSITE" id="PS50088">
    <property type="entry name" value="ANK_REPEAT"/>
    <property type="match status" value="1"/>
</dbReference>
<feature type="compositionally biased region" description="Polar residues" evidence="5">
    <location>
        <begin position="107"/>
        <end position="123"/>
    </location>
</feature>
<dbReference type="Pfam" id="PF12796">
    <property type="entry name" value="Ank_2"/>
    <property type="match status" value="1"/>
</dbReference>
<dbReference type="SUPFAM" id="SSF48403">
    <property type="entry name" value="Ankyrin repeat"/>
    <property type="match status" value="1"/>
</dbReference>
<dbReference type="AlphaFoldDB" id="A0A8C3K117"/>
<proteinExistence type="inferred from homology"/>
<evidence type="ECO:0000256" key="4">
    <source>
        <dbReference type="PROSITE-ProRule" id="PRU00023"/>
    </source>
</evidence>
<feature type="compositionally biased region" description="Low complexity" evidence="5">
    <location>
        <begin position="127"/>
        <end position="137"/>
    </location>
</feature>
<organism evidence="6 7">
    <name type="scientific">Calidris pygmaea</name>
    <name type="common">Spoon-billed sandpiper</name>
    <dbReference type="NCBI Taxonomy" id="425635"/>
    <lineage>
        <taxon>Eukaryota</taxon>
        <taxon>Metazoa</taxon>
        <taxon>Chordata</taxon>
        <taxon>Craniata</taxon>
        <taxon>Vertebrata</taxon>
        <taxon>Euteleostomi</taxon>
        <taxon>Archelosauria</taxon>
        <taxon>Archosauria</taxon>
        <taxon>Dinosauria</taxon>
        <taxon>Saurischia</taxon>
        <taxon>Theropoda</taxon>
        <taxon>Coelurosauria</taxon>
        <taxon>Aves</taxon>
        <taxon>Neognathae</taxon>
        <taxon>Neoaves</taxon>
        <taxon>Charadriiformes</taxon>
        <taxon>Scolopacidae</taxon>
        <taxon>Calidris</taxon>
    </lineage>
</organism>
<feature type="region of interest" description="Disordered" evidence="5">
    <location>
        <begin position="107"/>
        <end position="137"/>
    </location>
</feature>
<keyword evidence="1" id="KW-0677">Repeat</keyword>
<dbReference type="InterPro" id="IPR002110">
    <property type="entry name" value="Ankyrin_rpt"/>
</dbReference>
<reference evidence="6" key="2">
    <citation type="submission" date="2025-09" db="UniProtKB">
        <authorList>
            <consortium name="Ensembl"/>
        </authorList>
    </citation>
    <scope>IDENTIFICATION</scope>
</reference>
<dbReference type="PANTHER" id="PTHR14491:SF8">
    <property type="entry name" value="ANKYRIN REPEAT DOMAIN-CONTAINING PROTEIN SOWAHD"/>
    <property type="match status" value="1"/>
</dbReference>
<dbReference type="Gene3D" id="1.25.40.20">
    <property type="entry name" value="Ankyrin repeat-containing domain"/>
    <property type="match status" value="1"/>
</dbReference>
<keyword evidence="7" id="KW-1185">Reference proteome</keyword>
<evidence type="ECO:0000256" key="1">
    <source>
        <dbReference type="ARBA" id="ARBA00022737"/>
    </source>
</evidence>
<dbReference type="Proteomes" id="UP000694419">
    <property type="component" value="Unplaced"/>
</dbReference>
<dbReference type="SMART" id="SM00248">
    <property type="entry name" value="ANK"/>
    <property type="match status" value="2"/>
</dbReference>
<dbReference type="PROSITE" id="PS50297">
    <property type="entry name" value="ANK_REP_REGION"/>
    <property type="match status" value="1"/>
</dbReference>
<sequence>MARQEQEKEPGLAGQGVAGIAQTFTFLEASQPQARSLARKSHLWPAATENRERFHPLQKMDTTRSLIQGSQGPGSWGRAAGKLSFGFGSTRRKELKEILLQCNSPGSTKRFSTVQKTSNSSSVLAGPQQEQKPEQSPEVLSLALDPLEHEWLLTVAQGDADNIVRLLDLDPSLLTRRDFVTGFTALHWLAKHGHHERFIQVISHAEKKGYPVNVNIPTASGGLTPLHLAALQGHELLIKVLVGAYGADTSCRDHNGRKAWQYLRADTSRELKELAGALEEDLVQLCSHNTNNNCKSSREARAGRDCVDSGAEGKAQRSWSLSTLRGFVRQAFNFFQEH</sequence>
<evidence type="ECO:0000256" key="3">
    <source>
        <dbReference type="ARBA" id="ARBA00038122"/>
    </source>
</evidence>
<accession>A0A8C3K117</accession>
<dbReference type="InterPro" id="IPR036770">
    <property type="entry name" value="Ankyrin_rpt-contain_sf"/>
</dbReference>
<keyword evidence="2 4" id="KW-0040">ANK repeat</keyword>
<evidence type="ECO:0000256" key="5">
    <source>
        <dbReference type="SAM" id="MobiDB-lite"/>
    </source>
</evidence>
<comment type="similarity">
    <text evidence="3">Belongs to the SOWAH family.</text>
</comment>